<dbReference type="Proteomes" id="UP000309997">
    <property type="component" value="Unassembled WGS sequence"/>
</dbReference>
<keyword evidence="2" id="KW-1185">Reference proteome</keyword>
<comment type="caution">
    <text evidence="1">The sequence shown here is derived from an EMBL/GenBank/DDBJ whole genome shotgun (WGS) entry which is preliminary data.</text>
</comment>
<gene>
    <name evidence="1" type="ORF">D5086_007274</name>
</gene>
<evidence type="ECO:0000313" key="1">
    <source>
        <dbReference type="EMBL" id="KAL3599356.1"/>
    </source>
</evidence>
<name>A0ACC4CNS2_POPAL</name>
<dbReference type="EMBL" id="RCHU02000003">
    <property type="protein sequence ID" value="KAL3599356.1"/>
    <property type="molecule type" value="Genomic_DNA"/>
</dbReference>
<organism evidence="1 2">
    <name type="scientific">Populus alba</name>
    <name type="common">White poplar</name>
    <dbReference type="NCBI Taxonomy" id="43335"/>
    <lineage>
        <taxon>Eukaryota</taxon>
        <taxon>Viridiplantae</taxon>
        <taxon>Streptophyta</taxon>
        <taxon>Embryophyta</taxon>
        <taxon>Tracheophyta</taxon>
        <taxon>Spermatophyta</taxon>
        <taxon>Magnoliopsida</taxon>
        <taxon>eudicotyledons</taxon>
        <taxon>Gunneridae</taxon>
        <taxon>Pentapetalae</taxon>
        <taxon>rosids</taxon>
        <taxon>fabids</taxon>
        <taxon>Malpighiales</taxon>
        <taxon>Salicaceae</taxon>
        <taxon>Saliceae</taxon>
        <taxon>Populus</taxon>
    </lineage>
</organism>
<evidence type="ECO:0000313" key="2">
    <source>
        <dbReference type="Proteomes" id="UP000309997"/>
    </source>
</evidence>
<protein>
    <submittedName>
        <fullName evidence="1">Uncharacterized protein</fullName>
    </submittedName>
</protein>
<reference evidence="1 2" key="1">
    <citation type="journal article" date="2024" name="Plant Biotechnol. J.">
        <title>Genome and CRISPR/Cas9 system of a widespread forest tree (Populus alba) in the world.</title>
        <authorList>
            <person name="Liu Y.J."/>
            <person name="Jiang P.F."/>
            <person name="Han X.M."/>
            <person name="Li X.Y."/>
            <person name="Wang H.M."/>
            <person name="Wang Y.J."/>
            <person name="Wang X.X."/>
            <person name="Zeng Q.Y."/>
        </authorList>
    </citation>
    <scope>NUCLEOTIDE SEQUENCE [LARGE SCALE GENOMIC DNA]</scope>
    <source>
        <strain evidence="2">cv. PAL-ZL1</strain>
    </source>
</reference>
<sequence>MPAFTASRPFPRWKSSPSSSKMPEYDCYTDSLVSVKKEKKMDKDGQLCEFTKQVVMPGQQTALSEVQGTLLSARIKGLKNRA</sequence>
<accession>A0ACC4CNS2</accession>
<proteinExistence type="predicted"/>